<evidence type="ECO:0000313" key="2">
    <source>
        <dbReference type="Proteomes" id="UP001062263"/>
    </source>
</evidence>
<dbReference type="InterPro" id="IPR010982">
    <property type="entry name" value="Lambda_DNA-bd_dom_sf"/>
</dbReference>
<dbReference type="EMBL" id="AP025943">
    <property type="protein sequence ID" value="BDL43934.1"/>
    <property type="molecule type" value="Genomic_DNA"/>
</dbReference>
<dbReference type="SUPFAM" id="SSF47413">
    <property type="entry name" value="lambda repressor-like DNA-binding domains"/>
    <property type="match status" value="1"/>
</dbReference>
<keyword evidence="2" id="KW-1185">Reference proteome</keyword>
<accession>A0ABN6QHB9</accession>
<dbReference type="Proteomes" id="UP001062263">
    <property type="component" value="Chromosome"/>
</dbReference>
<dbReference type="Gene3D" id="1.10.260.40">
    <property type="entry name" value="lambda repressor-like DNA-binding domains"/>
    <property type="match status" value="1"/>
</dbReference>
<proteinExistence type="predicted"/>
<name>A0ABN6QHB9_9BACT</name>
<protein>
    <submittedName>
        <fullName evidence="1">Transcriptional regulator</fullName>
    </submittedName>
</protein>
<reference evidence="1" key="1">
    <citation type="submission" date="2022-06" db="EMBL/GenBank/DDBJ databases">
        <title>Akkermansia biwalacus sp. nov., an anaerobic mucin-degrading bacterium isolated from human intestine.</title>
        <authorList>
            <person name="Kobayashi Y."/>
            <person name="Inoue S."/>
            <person name="Kawahara T."/>
            <person name="Kohda N."/>
        </authorList>
    </citation>
    <scope>NUCLEOTIDE SEQUENCE</scope>
    <source>
        <strain evidence="1">WON2089</strain>
    </source>
</reference>
<gene>
    <name evidence="1" type="ORF">Abiwalacus_15080</name>
</gene>
<sequence length="100" mass="10997">MPGPVKAALKKLGADISDARKRRRIPTTLMAERAFISRSTLGRVEKGDPGVSLGNYAAVLFVLGLTDQLKNLVDANNDPVGRALEEERLPKRIHRPKSHE</sequence>
<evidence type="ECO:0000313" key="1">
    <source>
        <dbReference type="EMBL" id="BDL43934.1"/>
    </source>
</evidence>
<organism evidence="1 2">
    <name type="scientific">Akkermansia biwaensis</name>
    <dbReference type="NCBI Taxonomy" id="2946555"/>
    <lineage>
        <taxon>Bacteria</taxon>
        <taxon>Pseudomonadati</taxon>
        <taxon>Verrucomicrobiota</taxon>
        <taxon>Verrucomicrobiia</taxon>
        <taxon>Verrucomicrobiales</taxon>
        <taxon>Akkermansiaceae</taxon>
        <taxon>Akkermansia</taxon>
    </lineage>
</organism>